<feature type="signal peptide" evidence="1">
    <location>
        <begin position="1"/>
        <end position="18"/>
    </location>
</feature>
<organism evidence="2 3">
    <name type="scientific">Paraphoma chrysanthemicola</name>
    <dbReference type="NCBI Taxonomy" id="798071"/>
    <lineage>
        <taxon>Eukaryota</taxon>
        <taxon>Fungi</taxon>
        <taxon>Dikarya</taxon>
        <taxon>Ascomycota</taxon>
        <taxon>Pezizomycotina</taxon>
        <taxon>Dothideomycetes</taxon>
        <taxon>Pleosporomycetidae</taxon>
        <taxon>Pleosporales</taxon>
        <taxon>Pleosporineae</taxon>
        <taxon>Phaeosphaeriaceae</taxon>
        <taxon>Paraphoma</taxon>
    </lineage>
</organism>
<dbReference type="AlphaFoldDB" id="A0A8K0RAT0"/>
<evidence type="ECO:0000256" key="1">
    <source>
        <dbReference type="SAM" id="SignalP"/>
    </source>
</evidence>
<reference evidence="2" key="1">
    <citation type="journal article" date="2021" name="Nat. Commun.">
        <title>Genetic determinants of endophytism in the Arabidopsis root mycobiome.</title>
        <authorList>
            <person name="Mesny F."/>
            <person name="Miyauchi S."/>
            <person name="Thiergart T."/>
            <person name="Pickel B."/>
            <person name="Atanasova L."/>
            <person name="Karlsson M."/>
            <person name="Huettel B."/>
            <person name="Barry K.W."/>
            <person name="Haridas S."/>
            <person name="Chen C."/>
            <person name="Bauer D."/>
            <person name="Andreopoulos W."/>
            <person name="Pangilinan J."/>
            <person name="LaButti K."/>
            <person name="Riley R."/>
            <person name="Lipzen A."/>
            <person name="Clum A."/>
            <person name="Drula E."/>
            <person name="Henrissat B."/>
            <person name="Kohler A."/>
            <person name="Grigoriev I.V."/>
            <person name="Martin F.M."/>
            <person name="Hacquard S."/>
        </authorList>
    </citation>
    <scope>NUCLEOTIDE SEQUENCE</scope>
    <source>
        <strain evidence="2">MPI-SDFR-AT-0120</strain>
    </source>
</reference>
<dbReference type="EMBL" id="JAGMVJ010000005">
    <property type="protein sequence ID" value="KAH7090305.1"/>
    <property type="molecule type" value="Genomic_DNA"/>
</dbReference>
<sequence>MRYITVLVAFCFTAFSAAAPVALDFNSVASIQAREALLLSHDVVVEEGIIGKLKPRTAGCGSGRQFWPQAFCKI</sequence>
<keyword evidence="3" id="KW-1185">Reference proteome</keyword>
<dbReference type="Proteomes" id="UP000813461">
    <property type="component" value="Unassembled WGS sequence"/>
</dbReference>
<keyword evidence="1" id="KW-0732">Signal</keyword>
<comment type="caution">
    <text evidence="2">The sequence shown here is derived from an EMBL/GenBank/DDBJ whole genome shotgun (WGS) entry which is preliminary data.</text>
</comment>
<dbReference type="OrthoDB" id="10366298at2759"/>
<accession>A0A8K0RAT0</accession>
<evidence type="ECO:0000313" key="2">
    <source>
        <dbReference type="EMBL" id="KAH7090305.1"/>
    </source>
</evidence>
<protein>
    <submittedName>
        <fullName evidence="2">Uncharacterized protein</fullName>
    </submittedName>
</protein>
<proteinExistence type="predicted"/>
<feature type="chain" id="PRO_5035474516" evidence="1">
    <location>
        <begin position="19"/>
        <end position="74"/>
    </location>
</feature>
<gene>
    <name evidence="2" type="ORF">FB567DRAFT_589706</name>
</gene>
<name>A0A8K0RAT0_9PLEO</name>
<evidence type="ECO:0000313" key="3">
    <source>
        <dbReference type="Proteomes" id="UP000813461"/>
    </source>
</evidence>